<sequence>MNDAQTSAFKVASGNADPALLSKVFIGALIALLILWVGWGFLHVYRGYAAGHIKEQALVRFAIRSVLLIIIAIYLFAS</sequence>
<dbReference type="EMBL" id="CP001855">
    <property type="protein sequence ID" value="ADR29583.1"/>
    <property type="molecule type" value="Genomic_DNA"/>
</dbReference>
<keyword evidence="1" id="KW-0472">Membrane</keyword>
<feature type="transmembrane region" description="Helical" evidence="1">
    <location>
        <begin position="57"/>
        <end position="77"/>
    </location>
</feature>
<evidence type="ECO:0008006" key="4">
    <source>
        <dbReference type="Google" id="ProtNLM"/>
    </source>
</evidence>
<feature type="transmembrane region" description="Helical" evidence="1">
    <location>
        <begin position="24"/>
        <end position="45"/>
    </location>
</feature>
<keyword evidence="3" id="KW-1185">Reference proteome</keyword>
<name>A0A0H3EP56_ECO8N</name>
<evidence type="ECO:0000313" key="2">
    <source>
        <dbReference type="EMBL" id="ADR29583.1"/>
    </source>
</evidence>
<dbReference type="HOGENOM" id="CLU_195279_0_0_6"/>
<reference evidence="2 3" key="1">
    <citation type="journal article" date="2010" name="BMC Genomics">
        <title>Genome sequence of adherent-invasive Escherichia coli and comparative genomic analysis with other E. coli pathotypes.</title>
        <authorList>
            <person name="Nash J.H."/>
            <person name="Villegas A."/>
            <person name="Kropinski A.M."/>
            <person name="Aguilar-Valenzuela R."/>
            <person name="Konczy P."/>
            <person name="Mascarenhas M."/>
            <person name="Ziebell K."/>
            <person name="Torres A.G."/>
            <person name="Karmali M.A."/>
            <person name="Coombes B.K."/>
        </authorList>
    </citation>
    <scope>NUCLEOTIDE SEQUENCE [LARGE SCALE GENOMIC DNA]</scope>
    <source>
        <strain evidence="3">NRG 857C / AIEC</strain>
    </source>
</reference>
<dbReference type="Proteomes" id="UP000008614">
    <property type="component" value="Chromosome"/>
</dbReference>
<proteinExistence type="predicted"/>
<gene>
    <name evidence="2" type="ordered locus">NRG857_20875</name>
</gene>
<dbReference type="PATRIC" id="fig|685038.3.peg.4262"/>
<dbReference type="Pfam" id="PF11660">
    <property type="entry name" value="DUF3262"/>
    <property type="match status" value="1"/>
</dbReference>
<dbReference type="RefSeq" id="WP_000996066.1">
    <property type="nucleotide sequence ID" value="NC_017634.1"/>
</dbReference>
<dbReference type="KEGG" id="eln:NRG857_20875"/>
<dbReference type="AlphaFoldDB" id="A0A0H3EP56"/>
<organism evidence="2 3">
    <name type="scientific">Escherichia coli O83:H1 (strain NRG 857C / AIEC)</name>
    <dbReference type="NCBI Taxonomy" id="685038"/>
    <lineage>
        <taxon>Bacteria</taxon>
        <taxon>Pseudomonadati</taxon>
        <taxon>Pseudomonadota</taxon>
        <taxon>Gammaproteobacteria</taxon>
        <taxon>Enterobacterales</taxon>
        <taxon>Enterobacteriaceae</taxon>
        <taxon>Escherichia</taxon>
    </lineage>
</organism>
<keyword evidence="1" id="KW-1133">Transmembrane helix</keyword>
<accession>A0A0H3EP56</accession>
<evidence type="ECO:0000313" key="3">
    <source>
        <dbReference type="Proteomes" id="UP000008614"/>
    </source>
</evidence>
<evidence type="ECO:0000256" key="1">
    <source>
        <dbReference type="SAM" id="Phobius"/>
    </source>
</evidence>
<protein>
    <recommendedName>
        <fullName evidence="4">Integrating conjugative element protein, PFL_4701 family</fullName>
    </recommendedName>
</protein>
<dbReference type="NCBIfam" id="TIGR03758">
    <property type="entry name" value="conj_TIGR03758"/>
    <property type="match status" value="1"/>
</dbReference>
<dbReference type="InterPro" id="IPR021676">
    <property type="entry name" value="DUF3262"/>
</dbReference>
<keyword evidence="1" id="KW-0812">Transmembrane</keyword>